<evidence type="ECO:0000313" key="5">
    <source>
        <dbReference type="Proteomes" id="UP000038802"/>
    </source>
</evidence>
<dbReference type="EMBL" id="CGCX01000097">
    <property type="protein sequence ID" value="CFR67076.1"/>
    <property type="molecule type" value="Genomic_DNA"/>
</dbReference>
<organism evidence="3 5">
    <name type="scientific">Mycobacterium tuberculosis</name>
    <dbReference type="NCBI Taxonomy" id="1773"/>
    <lineage>
        <taxon>Bacteria</taxon>
        <taxon>Bacillati</taxon>
        <taxon>Actinomycetota</taxon>
        <taxon>Actinomycetes</taxon>
        <taxon>Mycobacteriales</taxon>
        <taxon>Mycobacteriaceae</taxon>
        <taxon>Mycobacterium</taxon>
        <taxon>Mycobacterium tuberculosis complex</taxon>
    </lineage>
</organism>
<evidence type="ECO:0000313" key="3">
    <source>
        <dbReference type="EMBL" id="COV40577.1"/>
    </source>
</evidence>
<name>A0A0U0QU56_MYCTX</name>
<evidence type="ECO:0000313" key="4">
    <source>
        <dbReference type="EMBL" id="COW11225.1"/>
    </source>
</evidence>
<accession>A0A0U0QU56</accession>
<protein>
    <submittedName>
        <fullName evidence="3">Uncharacterized protein</fullName>
    </submittedName>
</protein>
<evidence type="ECO:0000313" key="2">
    <source>
        <dbReference type="EMBL" id="CFR67076.1"/>
    </source>
</evidence>
<dbReference type="Proteomes" id="UP000046680">
    <property type="component" value="Unassembled WGS sequence"/>
</dbReference>
<reference evidence="3" key="2">
    <citation type="submission" date="2015-03" db="EMBL/GenBank/DDBJ databases">
        <authorList>
            <person name="Murphy D."/>
        </authorList>
    </citation>
    <scope>NUCLEOTIDE SEQUENCE [LARGE SCALE GENOMIC DNA]</scope>
    <source>
        <strain evidence="3">K00500041</strain>
    </source>
</reference>
<evidence type="ECO:0000313" key="7">
    <source>
        <dbReference type="Proteomes" id="UP000046680"/>
    </source>
</evidence>
<reference evidence="5 6" key="1">
    <citation type="submission" date="2015-03" db="EMBL/GenBank/DDBJ databases">
        <authorList>
            <consortium name="Pathogen Informatics"/>
        </authorList>
    </citation>
    <scope>NUCLEOTIDE SEQUENCE [LARGE SCALE GENOMIC DNA]</scope>
    <source>
        <strain evidence="2 7">C09601061</strain>
        <strain evidence="5">K00500041</strain>
        <strain evidence="4 6">M09401471</strain>
    </source>
</reference>
<dbReference type="Proteomes" id="UP000044938">
    <property type="component" value="Unassembled WGS sequence"/>
</dbReference>
<dbReference type="EMBL" id="CSAJ01000184">
    <property type="protein sequence ID" value="COW11225.1"/>
    <property type="molecule type" value="Genomic_DNA"/>
</dbReference>
<feature type="region of interest" description="Disordered" evidence="1">
    <location>
        <begin position="1"/>
        <end position="61"/>
    </location>
</feature>
<gene>
    <name evidence="2" type="ORF">ERS007657_00450</name>
    <name evidence="3" type="ORF">ERS007703_01325</name>
    <name evidence="4" type="ORF">ERS007720_01726</name>
</gene>
<sequence>MLGRPRELPYPPMPRTTPSSTRRVSGASAAPNRSWSITATGRAPMAMMSRTMPPTPVAAPW</sequence>
<dbReference type="Proteomes" id="UP000038802">
    <property type="component" value="Unassembled WGS sequence"/>
</dbReference>
<dbReference type="EMBL" id="CSAE01000108">
    <property type="protein sequence ID" value="COV40577.1"/>
    <property type="molecule type" value="Genomic_DNA"/>
</dbReference>
<proteinExistence type="predicted"/>
<dbReference type="AlphaFoldDB" id="A0A0U0QU56"/>
<evidence type="ECO:0000313" key="6">
    <source>
        <dbReference type="Proteomes" id="UP000044938"/>
    </source>
</evidence>
<evidence type="ECO:0000256" key="1">
    <source>
        <dbReference type="SAM" id="MobiDB-lite"/>
    </source>
</evidence>
<feature type="compositionally biased region" description="Low complexity" evidence="1">
    <location>
        <begin position="16"/>
        <end position="25"/>
    </location>
</feature>